<evidence type="ECO:0000256" key="9">
    <source>
        <dbReference type="ARBA" id="ARBA00023040"/>
    </source>
</evidence>
<protein>
    <recommendedName>
        <fullName evidence="22">Frizzled-2</fullName>
    </recommendedName>
</protein>
<evidence type="ECO:0000256" key="12">
    <source>
        <dbReference type="ARBA" id="ARBA00023170"/>
    </source>
</evidence>
<keyword evidence="10 16" id="KW-0472">Membrane</keyword>
<dbReference type="GO" id="GO:0017147">
    <property type="term" value="F:Wnt-protein binding"/>
    <property type="evidence" value="ECO:0007669"/>
    <property type="project" value="TreeGrafter"/>
</dbReference>
<evidence type="ECO:0000256" key="6">
    <source>
        <dbReference type="ARBA" id="ARBA00022692"/>
    </source>
</evidence>
<keyword evidence="12" id="KW-0675">Receptor</keyword>
<feature type="disulfide bond" evidence="14">
    <location>
        <begin position="44"/>
        <end position="105"/>
    </location>
</feature>
<keyword evidence="7 17" id="KW-0732">Signal</keyword>
<dbReference type="SMART" id="SM01330">
    <property type="entry name" value="Frizzled"/>
    <property type="match status" value="1"/>
</dbReference>
<comment type="subcellular location">
    <subcellularLocation>
        <location evidence="1">Cell membrane</location>
        <topology evidence="1">Multi-pass membrane protein</topology>
    </subcellularLocation>
</comment>
<keyword evidence="21" id="KW-1185">Reference proteome</keyword>
<evidence type="ECO:0000256" key="16">
    <source>
        <dbReference type="SAM" id="Phobius"/>
    </source>
</evidence>
<feature type="transmembrane region" description="Helical" evidence="16">
    <location>
        <begin position="292"/>
        <end position="311"/>
    </location>
</feature>
<evidence type="ECO:0000256" key="3">
    <source>
        <dbReference type="ARBA" id="ARBA00022473"/>
    </source>
</evidence>
<dbReference type="InterPro" id="IPR017981">
    <property type="entry name" value="GPCR_2-like_7TM"/>
</dbReference>
<reference evidence="21" key="1">
    <citation type="submission" date="2023-01" db="EMBL/GenBank/DDBJ databases">
        <title>Key to firefly adult light organ development and bioluminescence: homeobox transcription factors regulate luciferase expression and transportation to peroxisome.</title>
        <authorList>
            <person name="Fu X."/>
        </authorList>
    </citation>
    <scope>NUCLEOTIDE SEQUENCE [LARGE SCALE GENOMIC DNA]</scope>
</reference>
<accession>A0AAN7SMQ5</accession>
<dbReference type="InterPro" id="IPR015526">
    <property type="entry name" value="Frizzled/SFRP"/>
</dbReference>
<dbReference type="CDD" id="cd15035">
    <property type="entry name" value="7tmF_FZD5_FZD8-like"/>
    <property type="match status" value="1"/>
</dbReference>
<evidence type="ECO:0000313" key="20">
    <source>
        <dbReference type="EMBL" id="KAK4876583.1"/>
    </source>
</evidence>
<feature type="disulfide bond" evidence="14">
    <location>
        <begin position="89"/>
        <end position="127"/>
    </location>
</feature>
<evidence type="ECO:0000256" key="1">
    <source>
        <dbReference type="ARBA" id="ARBA00004651"/>
    </source>
</evidence>
<dbReference type="PANTHER" id="PTHR11309">
    <property type="entry name" value="FRIZZLED"/>
    <property type="match status" value="1"/>
</dbReference>
<comment type="caution">
    <text evidence="14">Lacks conserved residue(s) required for the propagation of feature annotation.</text>
</comment>
<dbReference type="InterPro" id="IPR020067">
    <property type="entry name" value="Frizzled_dom"/>
</dbReference>
<evidence type="ECO:0000256" key="10">
    <source>
        <dbReference type="ARBA" id="ARBA00023136"/>
    </source>
</evidence>
<feature type="region of interest" description="Disordered" evidence="15">
    <location>
        <begin position="163"/>
        <end position="207"/>
    </location>
</feature>
<dbReference type="InterPro" id="IPR000539">
    <property type="entry name" value="Frizzled/Smoothened_7TM"/>
</dbReference>
<sequence length="624" mass="69724">MYSERLHKMKCVGVILLVTVISAVAENSIISSSHTDMADGEGRCEEITIPMCRGIGYNLTRMPNELNHDNQDEAGLEVHQFWPLVEIKCSPDLRFFLCSMYAPICLPDYLKPLPPCQNLCKRARDGCEPLMQQYGFKWPERMECEQFPVYGASLEVLCMDQNKNEPTNKPSSPSKTSTTRPKHNKVCKNSKNCADPPGEKPKPPPRGRDCNCTCQKPLVLLENTPYFNKSISVVGVENCAFPCKETFFKPDEKEFATVWITLWSSLCAASTLMTLTTFLIETERFKYPERPIVFLSACYFLVSMGYLVRVALGHKEVACDNDIIRYSSTGTSACTVVFLLVYYFGMASSIWWVVLSFTWFLAAGLKWGNEAIANYSHYFHLSAWMIPTIQTVSVLLSGAVDGDPISGICYVGNMNMDNLRVFVLAPLLCYLVLGTTFLFAGFVSLFRIRNVIKKQGDGGSKADKLEKLMIRIGIFSVLYTVPATIVIGCYLYECAFHDEWLKHMACPCMNNVLTGGRTKEGPLYSVVMLKYFMALAVGITSGVWIWSGKTVDSWRRLWRRLFGHPDRTGAAAVLIKTRPGKPPPQYLVAGPGSASLLAPTGSVASASQHHLHHHVLKQPPLSHV</sequence>
<dbReference type="CDD" id="cd07456">
    <property type="entry name" value="CRD_FZ5_like"/>
    <property type="match status" value="1"/>
</dbReference>
<dbReference type="GO" id="GO:0005886">
    <property type="term" value="C:plasma membrane"/>
    <property type="evidence" value="ECO:0007669"/>
    <property type="project" value="UniProtKB-SubCell"/>
</dbReference>
<feature type="transmembrane region" description="Helical" evidence="16">
    <location>
        <begin position="523"/>
        <end position="546"/>
    </location>
</feature>
<dbReference type="InterPro" id="IPR036790">
    <property type="entry name" value="Frizzled_dom_sf"/>
</dbReference>
<evidence type="ECO:0000313" key="21">
    <source>
        <dbReference type="Proteomes" id="UP001353858"/>
    </source>
</evidence>
<evidence type="ECO:0000256" key="14">
    <source>
        <dbReference type="PROSITE-ProRule" id="PRU00090"/>
    </source>
</evidence>
<keyword evidence="13" id="KW-0807">Transducer</keyword>
<evidence type="ECO:0000256" key="8">
    <source>
        <dbReference type="ARBA" id="ARBA00022989"/>
    </source>
</evidence>
<feature type="compositionally biased region" description="Low complexity" evidence="15">
    <location>
        <begin position="164"/>
        <end position="179"/>
    </location>
</feature>
<feature type="domain" description="FZ" evidence="18">
    <location>
        <begin position="39"/>
        <end position="161"/>
    </location>
</feature>
<keyword evidence="11 14" id="KW-1015">Disulfide bond</keyword>
<keyword evidence="5" id="KW-0879">Wnt signaling pathway</keyword>
<evidence type="ECO:0000256" key="11">
    <source>
        <dbReference type="ARBA" id="ARBA00023157"/>
    </source>
</evidence>
<dbReference type="GO" id="GO:0042813">
    <property type="term" value="F:Wnt receptor activity"/>
    <property type="evidence" value="ECO:0007669"/>
    <property type="project" value="TreeGrafter"/>
</dbReference>
<evidence type="ECO:0008006" key="22">
    <source>
        <dbReference type="Google" id="ProtNLM"/>
    </source>
</evidence>
<evidence type="ECO:0000256" key="17">
    <source>
        <dbReference type="SAM" id="SignalP"/>
    </source>
</evidence>
<dbReference type="PANTHER" id="PTHR11309:SF126">
    <property type="entry name" value="FRIZZLED-2"/>
    <property type="match status" value="1"/>
</dbReference>
<dbReference type="GO" id="GO:0060070">
    <property type="term" value="P:canonical Wnt signaling pathway"/>
    <property type="evidence" value="ECO:0007669"/>
    <property type="project" value="TreeGrafter"/>
</dbReference>
<dbReference type="Gene3D" id="1.20.1070.10">
    <property type="entry name" value="Rhodopsin 7-helix transmembrane proteins"/>
    <property type="match status" value="1"/>
</dbReference>
<dbReference type="PROSITE" id="PS50038">
    <property type="entry name" value="FZ"/>
    <property type="match status" value="1"/>
</dbReference>
<feature type="signal peptide" evidence="17">
    <location>
        <begin position="1"/>
        <end position="25"/>
    </location>
</feature>
<evidence type="ECO:0000256" key="4">
    <source>
        <dbReference type="ARBA" id="ARBA00022475"/>
    </source>
</evidence>
<proteinExistence type="inferred from homology"/>
<dbReference type="SUPFAM" id="SSF63501">
    <property type="entry name" value="Frizzled cysteine-rich domain"/>
    <property type="match status" value="1"/>
</dbReference>
<feature type="domain" description="G-protein coupled receptors family 2 profile 2" evidence="19">
    <location>
        <begin position="256"/>
        <end position="553"/>
    </location>
</feature>
<feature type="compositionally biased region" description="Basic and acidic residues" evidence="15">
    <location>
        <begin position="197"/>
        <end position="207"/>
    </location>
</feature>
<name>A0AAN7SMQ5_9COLE</name>
<evidence type="ECO:0000256" key="7">
    <source>
        <dbReference type="ARBA" id="ARBA00022729"/>
    </source>
</evidence>
<dbReference type="GO" id="GO:0035567">
    <property type="term" value="P:non-canonical Wnt signaling pathway"/>
    <property type="evidence" value="ECO:0007669"/>
    <property type="project" value="TreeGrafter"/>
</dbReference>
<keyword evidence="9" id="KW-0297">G-protein coupled receptor</keyword>
<dbReference type="Gene3D" id="1.10.2000.10">
    <property type="entry name" value="Frizzled cysteine-rich domain"/>
    <property type="match status" value="1"/>
</dbReference>
<evidence type="ECO:0000256" key="13">
    <source>
        <dbReference type="ARBA" id="ARBA00023224"/>
    </source>
</evidence>
<dbReference type="PROSITE" id="PS50261">
    <property type="entry name" value="G_PROTEIN_RECEP_F2_4"/>
    <property type="match status" value="1"/>
</dbReference>
<keyword evidence="8 16" id="KW-1133">Transmembrane helix</keyword>
<keyword evidence="6 16" id="KW-0812">Transmembrane</keyword>
<feature type="transmembrane region" description="Helical" evidence="16">
    <location>
        <begin position="258"/>
        <end position="280"/>
    </location>
</feature>
<dbReference type="AlphaFoldDB" id="A0AAN7SMQ5"/>
<evidence type="ECO:0000259" key="19">
    <source>
        <dbReference type="PROSITE" id="PS50261"/>
    </source>
</evidence>
<dbReference type="EMBL" id="JARPUR010000004">
    <property type="protein sequence ID" value="KAK4876583.1"/>
    <property type="molecule type" value="Genomic_DNA"/>
</dbReference>
<dbReference type="GO" id="GO:0004930">
    <property type="term" value="F:G protein-coupled receptor activity"/>
    <property type="evidence" value="ECO:0007669"/>
    <property type="project" value="UniProtKB-KW"/>
</dbReference>
<keyword evidence="4" id="KW-1003">Cell membrane</keyword>
<gene>
    <name evidence="20" type="ORF">RN001_009089</name>
</gene>
<keyword evidence="3" id="KW-0217">Developmental protein</keyword>
<feature type="transmembrane region" description="Helical" evidence="16">
    <location>
        <begin position="468"/>
        <end position="493"/>
    </location>
</feature>
<dbReference type="PRINTS" id="PR00489">
    <property type="entry name" value="FRIZZLED"/>
</dbReference>
<feature type="disulfide bond" evidence="14">
    <location>
        <begin position="52"/>
        <end position="98"/>
    </location>
</feature>
<dbReference type="Proteomes" id="UP001353858">
    <property type="component" value="Unassembled WGS sequence"/>
</dbReference>
<comment type="caution">
    <text evidence="20">The sequence shown here is derived from an EMBL/GenBank/DDBJ whole genome shotgun (WGS) entry which is preliminary data.</text>
</comment>
<evidence type="ECO:0000256" key="5">
    <source>
        <dbReference type="ARBA" id="ARBA00022687"/>
    </source>
</evidence>
<feature type="disulfide bond" evidence="14">
    <location>
        <begin position="120"/>
        <end position="144"/>
    </location>
</feature>
<dbReference type="FunFam" id="1.10.2000.10:FF:000004">
    <property type="entry name" value="Frizzled class receptor 8a"/>
    <property type="match status" value="1"/>
</dbReference>
<evidence type="ECO:0000256" key="2">
    <source>
        <dbReference type="ARBA" id="ARBA00008077"/>
    </source>
</evidence>
<organism evidence="20 21">
    <name type="scientific">Aquatica leii</name>
    <dbReference type="NCBI Taxonomy" id="1421715"/>
    <lineage>
        <taxon>Eukaryota</taxon>
        <taxon>Metazoa</taxon>
        <taxon>Ecdysozoa</taxon>
        <taxon>Arthropoda</taxon>
        <taxon>Hexapoda</taxon>
        <taxon>Insecta</taxon>
        <taxon>Pterygota</taxon>
        <taxon>Neoptera</taxon>
        <taxon>Endopterygota</taxon>
        <taxon>Coleoptera</taxon>
        <taxon>Polyphaga</taxon>
        <taxon>Elateriformia</taxon>
        <taxon>Elateroidea</taxon>
        <taxon>Lampyridae</taxon>
        <taxon>Luciolinae</taxon>
        <taxon>Aquatica</taxon>
    </lineage>
</organism>
<dbReference type="SMART" id="SM00063">
    <property type="entry name" value="FRI"/>
    <property type="match status" value="1"/>
</dbReference>
<feature type="transmembrane region" description="Helical" evidence="16">
    <location>
        <begin position="421"/>
        <end position="448"/>
    </location>
</feature>
<dbReference type="Pfam" id="PF01534">
    <property type="entry name" value="Frizzled"/>
    <property type="match status" value="1"/>
</dbReference>
<dbReference type="FunFam" id="1.20.1070.10:FF:000262">
    <property type="entry name" value="Frizzled 2"/>
    <property type="match status" value="1"/>
</dbReference>
<evidence type="ECO:0000259" key="18">
    <source>
        <dbReference type="PROSITE" id="PS50038"/>
    </source>
</evidence>
<feature type="chain" id="PRO_5043018684" description="Frizzled-2" evidence="17">
    <location>
        <begin position="26"/>
        <end position="624"/>
    </location>
</feature>
<dbReference type="Pfam" id="PF01392">
    <property type="entry name" value="Fz"/>
    <property type="match status" value="1"/>
</dbReference>
<evidence type="ECO:0000256" key="15">
    <source>
        <dbReference type="SAM" id="MobiDB-lite"/>
    </source>
</evidence>
<comment type="similarity">
    <text evidence="2">Belongs to the G-protein coupled receptor Fz/Smo family.</text>
</comment>